<evidence type="ECO:0000313" key="1">
    <source>
        <dbReference type="EMBL" id="KAI3766495.1"/>
    </source>
</evidence>
<reference evidence="2" key="1">
    <citation type="journal article" date="2022" name="Mol. Ecol. Resour.">
        <title>The genomes of chicory, endive, great burdock and yacon provide insights into Asteraceae palaeo-polyploidization history and plant inulin production.</title>
        <authorList>
            <person name="Fan W."/>
            <person name="Wang S."/>
            <person name="Wang H."/>
            <person name="Wang A."/>
            <person name="Jiang F."/>
            <person name="Liu H."/>
            <person name="Zhao H."/>
            <person name="Xu D."/>
            <person name="Zhang Y."/>
        </authorList>
    </citation>
    <scope>NUCLEOTIDE SEQUENCE [LARGE SCALE GENOMIC DNA]</scope>
    <source>
        <strain evidence="2">cv. Punajuju</strain>
    </source>
</reference>
<proteinExistence type="predicted"/>
<sequence length="878" mass="98378">MKFQPLLTMLVLFGVLVHAQDDQSGFISIDCGIVKGSEYTDNVTGINYVSDAEFIDSGENHNIIPAYNSFAIYTHFTTLTSFPQNTRNCYTLRPTQGKGNRYLIRASFMYGNYDYKDQLPVFDVYLGSDYWDTVKFNSSSIPVSMEIIHVPSTDYIHLCLVNIGRGTPFISAIELRLVAGDMYKETEFGSLYLYARANLGTKLGTVRYNIDKYDRLWSPLNWDNNTLLDTWDEVSVGEFTPFDLPSEVMSTALTPRYPEDSFDIQWAPDNTTDKFFIYMHFAEIEILKRNQTREFNIYLNGNLSYGPFSPLYLNAASIYSTEPETAAPRYTLIINKTKSSTLPPIINAMELYVLKQFQQRQTDHSDVAAIWSIKSVYRVTRNWQGDPCAPQEFAWDGLRCSYNDTEMSRITFLNLSTSGLNGEIDHRLANLTMLETLDLSNNNLTGTVPNFLSGMKFLKVLNLRGNNFIGPIPEELLAKSKNGSLSMSFDGQSTDEAGSSCGMNRCKNKKDKKFIAPVIATVASLFVILTALTTIWVIRKQKGHGSSHESLHAHKRKTSAGGLEIKKQKFTYSEVKSITDNFKVVIGKGGFGQVYHGYIGDAQVAVKMLSESSLQGDKEFQAEAYLLLSVHHKNLTSLVGYCNEGNHKGIIYDYMANGNLEKHLFDTSSSVLNWDTRLQIACDTARGLEYLHHGCKPPIVHRDVKCTNILLDEKFQAKLADFGLSRAFPTECATHISTLVAGTPGYLDPEYHSSYRLTEKSDLYSFGVVLLVIITGRPAIAKYDNDNMHISEFVNLKLADGNVKSVVDFRLLGEFDIGSARKAIELAIACVADTPSRRPTMNEVVMGLIDCLVTERARQDAKPKNLTGIVSHTLENAT</sequence>
<keyword evidence="2" id="KW-1185">Reference proteome</keyword>
<dbReference type="EMBL" id="CM042011">
    <property type="protein sequence ID" value="KAI3766495.1"/>
    <property type="molecule type" value="Genomic_DNA"/>
</dbReference>
<dbReference type="Proteomes" id="UP001055811">
    <property type="component" value="Linkage Group LG03"/>
</dbReference>
<accession>A0ACB9F6D9</accession>
<evidence type="ECO:0000313" key="2">
    <source>
        <dbReference type="Proteomes" id="UP001055811"/>
    </source>
</evidence>
<protein>
    <submittedName>
        <fullName evidence="1">Uncharacterized protein</fullName>
    </submittedName>
</protein>
<name>A0ACB9F6D9_CICIN</name>
<reference evidence="1 2" key="2">
    <citation type="journal article" date="2022" name="Mol. Ecol. Resour.">
        <title>The genomes of chicory, endive, great burdock and yacon provide insights into Asteraceae paleo-polyploidization history and plant inulin production.</title>
        <authorList>
            <person name="Fan W."/>
            <person name="Wang S."/>
            <person name="Wang H."/>
            <person name="Wang A."/>
            <person name="Jiang F."/>
            <person name="Liu H."/>
            <person name="Zhao H."/>
            <person name="Xu D."/>
            <person name="Zhang Y."/>
        </authorList>
    </citation>
    <scope>NUCLEOTIDE SEQUENCE [LARGE SCALE GENOMIC DNA]</scope>
    <source>
        <strain evidence="2">cv. Punajuju</strain>
        <tissue evidence="1">Leaves</tissue>
    </source>
</reference>
<organism evidence="1 2">
    <name type="scientific">Cichorium intybus</name>
    <name type="common">Chicory</name>
    <dbReference type="NCBI Taxonomy" id="13427"/>
    <lineage>
        <taxon>Eukaryota</taxon>
        <taxon>Viridiplantae</taxon>
        <taxon>Streptophyta</taxon>
        <taxon>Embryophyta</taxon>
        <taxon>Tracheophyta</taxon>
        <taxon>Spermatophyta</taxon>
        <taxon>Magnoliopsida</taxon>
        <taxon>eudicotyledons</taxon>
        <taxon>Gunneridae</taxon>
        <taxon>Pentapetalae</taxon>
        <taxon>asterids</taxon>
        <taxon>campanulids</taxon>
        <taxon>Asterales</taxon>
        <taxon>Asteraceae</taxon>
        <taxon>Cichorioideae</taxon>
        <taxon>Cichorieae</taxon>
        <taxon>Cichoriinae</taxon>
        <taxon>Cichorium</taxon>
    </lineage>
</organism>
<comment type="caution">
    <text evidence="1">The sequence shown here is derived from an EMBL/GenBank/DDBJ whole genome shotgun (WGS) entry which is preliminary data.</text>
</comment>
<gene>
    <name evidence="1" type="ORF">L2E82_16558</name>
</gene>